<dbReference type="WBParaSite" id="ES5_v2.g21122.t1">
    <property type="protein sequence ID" value="ES5_v2.g21122.t1"/>
    <property type="gene ID" value="ES5_v2.g21122"/>
</dbReference>
<name>A0AC34FUH2_9BILA</name>
<evidence type="ECO:0000313" key="2">
    <source>
        <dbReference type="WBParaSite" id="ES5_v2.g21122.t1"/>
    </source>
</evidence>
<accession>A0AC34FUH2</accession>
<organism evidence="1 2">
    <name type="scientific">Panagrolaimus sp. ES5</name>
    <dbReference type="NCBI Taxonomy" id="591445"/>
    <lineage>
        <taxon>Eukaryota</taxon>
        <taxon>Metazoa</taxon>
        <taxon>Ecdysozoa</taxon>
        <taxon>Nematoda</taxon>
        <taxon>Chromadorea</taxon>
        <taxon>Rhabditida</taxon>
        <taxon>Tylenchina</taxon>
        <taxon>Panagrolaimomorpha</taxon>
        <taxon>Panagrolaimoidea</taxon>
        <taxon>Panagrolaimidae</taxon>
        <taxon>Panagrolaimus</taxon>
    </lineage>
</organism>
<sequence>MNQAEPLLAKFAKGMLRQNPSAPKQAEIWNIENALDWLKTMWPLDHLSLKDLTFRSALLLAICSPKRASELAAFTLDQLRKSDTIWEFRLLSTKNRGYGKPHTATFEAFAADSSLCPITTLKAYLQATDDIRQEEKRIFLSFKRPHKPITAATMARWLKQCLELAGIEGYTGHSTRSAATSKAVTIGLSANQIMEAANWSKKGSTFQRFYHKDIEGSFQEAVLKSGLN</sequence>
<proteinExistence type="predicted"/>
<evidence type="ECO:0000313" key="1">
    <source>
        <dbReference type="Proteomes" id="UP000887579"/>
    </source>
</evidence>
<protein>
    <submittedName>
        <fullName evidence="2">Tyr recombinase domain-containing protein</fullName>
    </submittedName>
</protein>
<dbReference type="Proteomes" id="UP000887579">
    <property type="component" value="Unplaced"/>
</dbReference>
<reference evidence="2" key="1">
    <citation type="submission" date="2022-11" db="UniProtKB">
        <authorList>
            <consortium name="WormBaseParasite"/>
        </authorList>
    </citation>
    <scope>IDENTIFICATION</scope>
</reference>